<dbReference type="Gene3D" id="1.10.10.10">
    <property type="entry name" value="Winged helix-like DNA-binding domain superfamily/Winged helix DNA-binding domain"/>
    <property type="match status" value="1"/>
</dbReference>
<dbReference type="Proteomes" id="UP000279968">
    <property type="component" value="Unassembled WGS sequence"/>
</dbReference>
<dbReference type="EMBL" id="RBAN01000004">
    <property type="protein sequence ID" value="RKN53046.1"/>
    <property type="molecule type" value="Genomic_DNA"/>
</dbReference>
<dbReference type="SMART" id="SM00862">
    <property type="entry name" value="Trans_reg_C"/>
    <property type="match status" value="1"/>
</dbReference>
<reference evidence="4 5" key="1">
    <citation type="journal article" date="2015" name="Int. J. Syst. Evol. Microbiol.">
        <title>Micromonospora costi sp. nov., isolated from a leaf of Costus speciosus.</title>
        <authorList>
            <person name="Thawai C."/>
        </authorList>
    </citation>
    <scope>NUCLEOTIDE SEQUENCE [LARGE SCALE GENOMIC DNA]</scope>
    <source>
        <strain evidence="4 5">CS1-12</strain>
    </source>
</reference>
<feature type="DNA-binding region" description="OmpR/PhoB-type" evidence="2">
    <location>
        <begin position="11"/>
        <end position="114"/>
    </location>
</feature>
<dbReference type="GO" id="GO:0003677">
    <property type="term" value="F:DNA binding"/>
    <property type="evidence" value="ECO:0007669"/>
    <property type="project" value="UniProtKB-UniRule"/>
</dbReference>
<dbReference type="InterPro" id="IPR051677">
    <property type="entry name" value="AfsR-DnrI-RedD_regulator"/>
</dbReference>
<evidence type="ECO:0000256" key="1">
    <source>
        <dbReference type="ARBA" id="ARBA00023125"/>
    </source>
</evidence>
<evidence type="ECO:0000256" key="2">
    <source>
        <dbReference type="PROSITE-ProRule" id="PRU01091"/>
    </source>
</evidence>
<dbReference type="Pfam" id="PF00486">
    <property type="entry name" value="Trans_reg_C"/>
    <property type="match status" value="1"/>
</dbReference>
<proteinExistence type="predicted"/>
<organism evidence="4 5">
    <name type="scientific">Micromonospora costi</name>
    <dbReference type="NCBI Taxonomy" id="1530042"/>
    <lineage>
        <taxon>Bacteria</taxon>
        <taxon>Bacillati</taxon>
        <taxon>Actinomycetota</taxon>
        <taxon>Actinomycetes</taxon>
        <taxon>Micromonosporales</taxon>
        <taxon>Micromonosporaceae</taxon>
        <taxon>Micromonospora</taxon>
    </lineage>
</organism>
<evidence type="ECO:0000313" key="5">
    <source>
        <dbReference type="Proteomes" id="UP000279968"/>
    </source>
</evidence>
<gene>
    <name evidence="4" type="ORF">D7193_24990</name>
</gene>
<dbReference type="InterPro" id="IPR001867">
    <property type="entry name" value="OmpR/PhoB-type_DNA-bd"/>
</dbReference>
<protein>
    <recommendedName>
        <fullName evidence="3">OmpR/PhoB-type domain-containing protein</fullName>
    </recommendedName>
</protein>
<dbReference type="PANTHER" id="PTHR35807">
    <property type="entry name" value="TRANSCRIPTIONAL REGULATOR REDD-RELATED"/>
    <property type="match status" value="1"/>
</dbReference>
<dbReference type="PANTHER" id="PTHR35807:SF1">
    <property type="entry name" value="TRANSCRIPTIONAL REGULATOR REDD"/>
    <property type="match status" value="1"/>
</dbReference>
<dbReference type="SUPFAM" id="SSF46894">
    <property type="entry name" value="C-terminal effector domain of the bipartite response regulators"/>
    <property type="match status" value="1"/>
</dbReference>
<name>A0A3B0A0F4_9ACTN</name>
<dbReference type="GO" id="GO:0000160">
    <property type="term" value="P:phosphorelay signal transduction system"/>
    <property type="evidence" value="ECO:0007669"/>
    <property type="project" value="InterPro"/>
</dbReference>
<accession>A0A3B0A0F4</accession>
<sequence length="126" mass="13853">MTTGRTLVNIPASLTRNHRGRWVDLRLLGPVEIWGPGGPVELGPPRQRSVLAALACDGGTVLHAEMLIDRVWGDQPPDQARHTLHSYLARLRRILEAAGGARLVRRSGGYLLDGAPDLIDLHRFAR</sequence>
<comment type="caution">
    <text evidence="4">The sequence shown here is derived from an EMBL/GenBank/DDBJ whole genome shotgun (WGS) entry which is preliminary data.</text>
</comment>
<dbReference type="PROSITE" id="PS51755">
    <property type="entry name" value="OMPR_PHOB"/>
    <property type="match status" value="1"/>
</dbReference>
<feature type="domain" description="OmpR/PhoB-type" evidence="3">
    <location>
        <begin position="11"/>
        <end position="114"/>
    </location>
</feature>
<keyword evidence="1 2" id="KW-0238">DNA-binding</keyword>
<evidence type="ECO:0000313" key="4">
    <source>
        <dbReference type="EMBL" id="RKN53046.1"/>
    </source>
</evidence>
<dbReference type="InterPro" id="IPR036388">
    <property type="entry name" value="WH-like_DNA-bd_sf"/>
</dbReference>
<dbReference type="InterPro" id="IPR016032">
    <property type="entry name" value="Sig_transdc_resp-reg_C-effctor"/>
</dbReference>
<keyword evidence="5" id="KW-1185">Reference proteome</keyword>
<dbReference type="GO" id="GO:0006355">
    <property type="term" value="P:regulation of DNA-templated transcription"/>
    <property type="evidence" value="ECO:0007669"/>
    <property type="project" value="InterPro"/>
</dbReference>
<evidence type="ECO:0000259" key="3">
    <source>
        <dbReference type="PROSITE" id="PS51755"/>
    </source>
</evidence>
<dbReference type="AlphaFoldDB" id="A0A3B0A0F4"/>